<dbReference type="AlphaFoldDB" id="A0A098B885"/>
<dbReference type="PATRIC" id="fig|49338.4.peg.5585"/>
<gene>
    <name evidence="1" type="ORF">DPCES_5188</name>
</gene>
<sequence length="126" mass="13236">MEDNPFTTLLETMRGEAKEQIPTAYRLGKVVNANPLKVSASGILLSGDDLLINAGIGERTEALAMSELSGDLTGTLHGDSVNLDIAGGHLSAAARVETSLAEGDTVLLLSLEDNQKFIILCKVVSL</sequence>
<dbReference type="InterPro" id="IPR022555">
    <property type="entry name" value="DUF2577"/>
</dbReference>
<evidence type="ECO:0000313" key="1">
    <source>
        <dbReference type="EMBL" id="CDX05074.1"/>
    </source>
</evidence>
<proteinExistence type="predicted"/>
<reference evidence="1" key="1">
    <citation type="submission" date="2014-07" db="EMBL/GenBank/DDBJ databases">
        <authorList>
            <person name="Hornung V.Bastian."/>
        </authorList>
    </citation>
    <scope>NUCLEOTIDE SEQUENCE</scope>
    <source>
        <strain evidence="1">PCE-S</strain>
    </source>
</reference>
<protein>
    <recommendedName>
        <fullName evidence="2">DUF2577 domain-containing protein</fullName>
    </recommendedName>
</protein>
<dbReference type="EMBL" id="LK996017">
    <property type="protein sequence ID" value="CDX05074.1"/>
    <property type="molecule type" value="Genomic_DNA"/>
</dbReference>
<dbReference type="Pfam" id="PF10844">
    <property type="entry name" value="DUF2577"/>
    <property type="match status" value="1"/>
</dbReference>
<evidence type="ECO:0008006" key="2">
    <source>
        <dbReference type="Google" id="ProtNLM"/>
    </source>
</evidence>
<name>A0A098B885_DESHA</name>
<organism evidence="1">
    <name type="scientific">Desulfitobacterium hafniense</name>
    <name type="common">Desulfitobacterium frappieri</name>
    <dbReference type="NCBI Taxonomy" id="49338"/>
    <lineage>
        <taxon>Bacteria</taxon>
        <taxon>Bacillati</taxon>
        <taxon>Bacillota</taxon>
        <taxon>Clostridia</taxon>
        <taxon>Eubacteriales</taxon>
        <taxon>Desulfitobacteriaceae</taxon>
        <taxon>Desulfitobacterium</taxon>
    </lineage>
</organism>
<dbReference type="RefSeq" id="WP_005815433.1">
    <property type="nucleotide sequence ID" value="NZ_CABKQQ010000054.1"/>
</dbReference>
<accession>A0A098B885</accession>